<feature type="non-terminal residue" evidence="2">
    <location>
        <position position="59"/>
    </location>
</feature>
<feature type="transmembrane region" description="Helical" evidence="1">
    <location>
        <begin position="25"/>
        <end position="46"/>
    </location>
</feature>
<evidence type="ECO:0000313" key="2">
    <source>
        <dbReference type="EMBL" id="GFD62477.1"/>
    </source>
</evidence>
<comment type="caution">
    <text evidence="2">The sequence shown here is derived from an EMBL/GenBank/DDBJ whole genome shotgun (WGS) entry which is preliminary data.</text>
</comment>
<dbReference type="AlphaFoldDB" id="A0A699XS00"/>
<keyword evidence="1" id="KW-1133">Transmembrane helix</keyword>
<protein>
    <submittedName>
        <fullName evidence="2">Uncharacterized protein</fullName>
    </submittedName>
</protein>
<dbReference type="EMBL" id="BKCJ011929043">
    <property type="protein sequence ID" value="GFD62477.1"/>
    <property type="molecule type" value="Genomic_DNA"/>
</dbReference>
<accession>A0A699XS00</accession>
<keyword evidence="1" id="KW-0812">Transmembrane</keyword>
<sequence>MRTVASISATGIPQKSLIDHGLYSFWSHVVRVVVIVVVVVVGVGICRSASTVPGQMANP</sequence>
<gene>
    <name evidence="2" type="ORF">Tci_934446</name>
</gene>
<proteinExistence type="predicted"/>
<evidence type="ECO:0000256" key="1">
    <source>
        <dbReference type="SAM" id="Phobius"/>
    </source>
</evidence>
<reference evidence="2" key="1">
    <citation type="journal article" date="2019" name="Sci. Rep.">
        <title>Draft genome of Tanacetum cinerariifolium, the natural source of mosquito coil.</title>
        <authorList>
            <person name="Yamashiro T."/>
            <person name="Shiraishi A."/>
            <person name="Satake H."/>
            <person name="Nakayama K."/>
        </authorList>
    </citation>
    <scope>NUCLEOTIDE SEQUENCE</scope>
</reference>
<name>A0A699XS00_TANCI</name>
<organism evidence="2">
    <name type="scientific">Tanacetum cinerariifolium</name>
    <name type="common">Dalmatian daisy</name>
    <name type="synonym">Chrysanthemum cinerariifolium</name>
    <dbReference type="NCBI Taxonomy" id="118510"/>
    <lineage>
        <taxon>Eukaryota</taxon>
        <taxon>Viridiplantae</taxon>
        <taxon>Streptophyta</taxon>
        <taxon>Embryophyta</taxon>
        <taxon>Tracheophyta</taxon>
        <taxon>Spermatophyta</taxon>
        <taxon>Magnoliopsida</taxon>
        <taxon>eudicotyledons</taxon>
        <taxon>Gunneridae</taxon>
        <taxon>Pentapetalae</taxon>
        <taxon>asterids</taxon>
        <taxon>campanulids</taxon>
        <taxon>Asterales</taxon>
        <taxon>Asteraceae</taxon>
        <taxon>Asteroideae</taxon>
        <taxon>Anthemideae</taxon>
        <taxon>Anthemidinae</taxon>
        <taxon>Tanacetum</taxon>
    </lineage>
</organism>
<keyword evidence="1" id="KW-0472">Membrane</keyword>